<evidence type="ECO:0000256" key="1">
    <source>
        <dbReference type="SAM" id="MobiDB-lite"/>
    </source>
</evidence>
<dbReference type="InterPro" id="IPR036397">
    <property type="entry name" value="RNaseH_sf"/>
</dbReference>
<protein>
    <submittedName>
        <fullName evidence="3">Transposase</fullName>
    </submittedName>
</protein>
<feature type="region of interest" description="Disordered" evidence="1">
    <location>
        <begin position="1"/>
        <end position="21"/>
    </location>
</feature>
<keyword evidence="4" id="KW-1185">Reference proteome</keyword>
<dbReference type="OrthoDB" id="930609at2"/>
<dbReference type="InterPro" id="IPR012337">
    <property type="entry name" value="RNaseH-like_sf"/>
</dbReference>
<dbReference type="AlphaFoldDB" id="A0A4S4NGB9"/>
<dbReference type="Gene3D" id="3.30.420.10">
    <property type="entry name" value="Ribonuclease H-like superfamily/Ribonuclease H"/>
    <property type="match status" value="1"/>
</dbReference>
<dbReference type="PROSITE" id="PS50994">
    <property type="entry name" value="INTEGRASE"/>
    <property type="match status" value="1"/>
</dbReference>
<evidence type="ECO:0000313" key="4">
    <source>
        <dbReference type="Proteomes" id="UP000308528"/>
    </source>
</evidence>
<dbReference type="SUPFAM" id="SSF53098">
    <property type="entry name" value="Ribonuclease H-like"/>
    <property type="match status" value="1"/>
</dbReference>
<feature type="domain" description="Integrase catalytic" evidence="2">
    <location>
        <begin position="1"/>
        <end position="97"/>
    </location>
</feature>
<evidence type="ECO:0000313" key="3">
    <source>
        <dbReference type="EMBL" id="THH37697.1"/>
    </source>
</evidence>
<dbReference type="Proteomes" id="UP000308528">
    <property type="component" value="Unassembled WGS sequence"/>
</dbReference>
<reference evidence="3 4" key="1">
    <citation type="submission" date="2019-04" db="EMBL/GenBank/DDBJ databases">
        <title>Lewinella litorea sp. nov., isolated from a marine sand.</title>
        <authorList>
            <person name="Yoon J.-H."/>
        </authorList>
    </citation>
    <scope>NUCLEOTIDE SEQUENCE [LARGE SCALE GENOMIC DNA]</scope>
    <source>
        <strain evidence="3 4">HSMS-39</strain>
    </source>
</reference>
<proteinExistence type="predicted"/>
<accession>A0A4S4NGB9</accession>
<dbReference type="PANTHER" id="PTHR47515:SF2">
    <property type="entry name" value="INTEGRASE CORE DOMAIN PROTEIN"/>
    <property type="match status" value="1"/>
</dbReference>
<organism evidence="3 4">
    <name type="scientific">Neolewinella litorea</name>
    <dbReference type="NCBI Taxonomy" id="2562452"/>
    <lineage>
        <taxon>Bacteria</taxon>
        <taxon>Pseudomonadati</taxon>
        <taxon>Bacteroidota</taxon>
        <taxon>Saprospiria</taxon>
        <taxon>Saprospirales</taxon>
        <taxon>Lewinellaceae</taxon>
        <taxon>Neolewinella</taxon>
    </lineage>
</organism>
<dbReference type="InterPro" id="IPR001584">
    <property type="entry name" value="Integrase_cat-core"/>
</dbReference>
<evidence type="ECO:0000259" key="2">
    <source>
        <dbReference type="PROSITE" id="PS50994"/>
    </source>
</evidence>
<dbReference type="GO" id="GO:0015074">
    <property type="term" value="P:DNA integration"/>
    <property type="evidence" value="ECO:0007669"/>
    <property type="project" value="InterPro"/>
</dbReference>
<dbReference type="GO" id="GO:0003676">
    <property type="term" value="F:nucleic acid binding"/>
    <property type="evidence" value="ECO:0007669"/>
    <property type="project" value="InterPro"/>
</dbReference>
<gene>
    <name evidence="3" type="ORF">E4021_13460</name>
</gene>
<sequence length="97" mass="11230">MKLVPPPSASRSWARSTPALPHPNYIRCDNGPEFIRHNVRQWADDRAVELRHIQPRRPSQNGHIERLNKPLRLECMNQNRFASLEGLNEQIQDGSVI</sequence>
<dbReference type="PANTHER" id="PTHR47515">
    <property type="entry name" value="LOW CALCIUM RESPONSE LOCUS PROTEIN T"/>
    <property type="match status" value="1"/>
</dbReference>
<name>A0A4S4NGB9_9BACT</name>
<comment type="caution">
    <text evidence="3">The sequence shown here is derived from an EMBL/GenBank/DDBJ whole genome shotgun (WGS) entry which is preliminary data.</text>
</comment>
<dbReference type="EMBL" id="SRSF01000006">
    <property type="protein sequence ID" value="THH37697.1"/>
    <property type="molecule type" value="Genomic_DNA"/>
</dbReference>
<feature type="compositionally biased region" description="Low complexity" evidence="1">
    <location>
        <begin position="9"/>
        <end position="19"/>
    </location>
</feature>
<dbReference type="Pfam" id="PF13683">
    <property type="entry name" value="rve_3"/>
    <property type="match status" value="1"/>
</dbReference>